<dbReference type="OrthoDB" id="9155749at2"/>
<dbReference type="eggNOG" id="COG0490">
    <property type="taxonomic scope" value="Bacteria"/>
</dbReference>
<feature type="transmembrane region" description="Helical" evidence="8">
    <location>
        <begin position="76"/>
        <end position="94"/>
    </location>
</feature>
<feature type="transmembrane region" description="Helical" evidence="8">
    <location>
        <begin position="384"/>
        <end position="404"/>
    </location>
</feature>
<dbReference type="GO" id="GO:0006813">
    <property type="term" value="P:potassium ion transport"/>
    <property type="evidence" value="ECO:0007669"/>
    <property type="project" value="InterPro"/>
</dbReference>
<feature type="transmembrane region" description="Helical" evidence="8">
    <location>
        <begin position="14"/>
        <end position="37"/>
    </location>
</feature>
<dbReference type="eggNOG" id="COG2985">
    <property type="taxonomic scope" value="Bacteria"/>
</dbReference>
<protein>
    <submittedName>
        <fullName evidence="10">TrkA protein</fullName>
    </submittedName>
</protein>
<feature type="transmembrane region" description="Helical" evidence="8">
    <location>
        <begin position="106"/>
        <end position="126"/>
    </location>
</feature>
<comment type="similarity">
    <text evidence="2">Belongs to the AAE transporter (TC 2.A.81) family.</text>
</comment>
<feature type="transmembrane region" description="Helical" evidence="8">
    <location>
        <begin position="480"/>
        <end position="501"/>
    </location>
</feature>
<dbReference type="GO" id="GO:0005886">
    <property type="term" value="C:plasma membrane"/>
    <property type="evidence" value="ECO:0007669"/>
    <property type="project" value="UniProtKB-SubCell"/>
</dbReference>
<name>A0A133QLZ2_9BACT</name>
<feature type="transmembrane region" description="Helical" evidence="8">
    <location>
        <begin position="410"/>
        <end position="429"/>
    </location>
</feature>
<evidence type="ECO:0000256" key="3">
    <source>
        <dbReference type="ARBA" id="ARBA00022448"/>
    </source>
</evidence>
<keyword evidence="11" id="KW-1185">Reference proteome</keyword>
<accession>A0A133QLZ2</accession>
<dbReference type="PATRIC" id="fig|28128.5.peg.345"/>
<organism evidence="10 11">
    <name type="scientific">Prevotella corporis</name>
    <dbReference type="NCBI Taxonomy" id="28128"/>
    <lineage>
        <taxon>Bacteria</taxon>
        <taxon>Pseudomonadati</taxon>
        <taxon>Bacteroidota</taxon>
        <taxon>Bacteroidia</taxon>
        <taxon>Bacteroidales</taxon>
        <taxon>Prevotellaceae</taxon>
        <taxon>Prevotella</taxon>
    </lineage>
</organism>
<dbReference type="Pfam" id="PF06826">
    <property type="entry name" value="Asp-Al_Ex"/>
    <property type="match status" value="2"/>
</dbReference>
<dbReference type="InterPro" id="IPR006037">
    <property type="entry name" value="RCK_C"/>
</dbReference>
<gene>
    <name evidence="10" type="ORF">HMPREF3226_00347</name>
</gene>
<evidence type="ECO:0000313" key="10">
    <source>
        <dbReference type="EMBL" id="KXA43901.1"/>
    </source>
</evidence>
<evidence type="ECO:0000256" key="5">
    <source>
        <dbReference type="ARBA" id="ARBA00022692"/>
    </source>
</evidence>
<keyword evidence="5 8" id="KW-0812">Transmembrane</keyword>
<proteinExistence type="inferred from homology"/>
<feature type="transmembrane region" description="Helical" evidence="8">
    <location>
        <begin position="541"/>
        <end position="561"/>
    </location>
</feature>
<dbReference type="InterPro" id="IPR050144">
    <property type="entry name" value="AAE_transporter"/>
</dbReference>
<keyword evidence="7 8" id="KW-0472">Membrane</keyword>
<evidence type="ECO:0000256" key="6">
    <source>
        <dbReference type="ARBA" id="ARBA00022989"/>
    </source>
</evidence>
<comment type="subcellular location">
    <subcellularLocation>
        <location evidence="1">Cell membrane</location>
        <topology evidence="1">Multi-pass membrane protein</topology>
    </subcellularLocation>
</comment>
<dbReference type="STRING" id="28128.HMPREF3226_00347"/>
<dbReference type="Pfam" id="PF02080">
    <property type="entry name" value="TrkA_C"/>
    <property type="match status" value="1"/>
</dbReference>
<evidence type="ECO:0000256" key="7">
    <source>
        <dbReference type="ARBA" id="ARBA00023136"/>
    </source>
</evidence>
<keyword evidence="4" id="KW-1003">Cell membrane</keyword>
<dbReference type="PROSITE" id="PS51202">
    <property type="entry name" value="RCK_C"/>
    <property type="match status" value="1"/>
</dbReference>
<dbReference type="EMBL" id="LRQG01000013">
    <property type="protein sequence ID" value="KXA43901.1"/>
    <property type="molecule type" value="Genomic_DNA"/>
</dbReference>
<dbReference type="PANTHER" id="PTHR30445:SF3">
    <property type="entry name" value="TRANSPORT PROTEIN YIDE-RELATED"/>
    <property type="match status" value="1"/>
</dbReference>
<keyword evidence="3" id="KW-0813">Transport</keyword>
<sequence>MDLLQNLFCGFPDFWGGGVAHSVLIVSIVMALGLLLGKIKVKQVSLGLAWVLLVGILFGQFNMTLEPNLLHFVKELGLIIFVFAIGLQVGPGFFSSFRRGGLALNGLMLMVLAMSILITLIIKYVANIPMPTMAGILSGAVTNTPALGAAQQATTDIFGIDAPKIAIGYAVTYPMGVLGVVLSFIILRYVLRINLRKEEENAFRGLGSTERLSIRHITVEVDNERIIGKTIGEISQFAKCDFMVTRIVFKDDDSTCHIVSGNTMLHEGDRIGVAIAPKDVAIMKALFGQVIDFDWTKFDSIMNVNRFLVSNTLLNGKAIKELNIRSRFGANVAKVTRNGIDYVAVPDFVLQTGDVLTVVGTENALAHTDSEVSKRNNRTSYGDLIPIFIGIAFGCVLAHIPFIIPGLPQPIKFGLAGGPMIIAILMGYFGTKHHLLNIATFSSGNMLREIGITMFLACVGLQAGRDFISTVVTAEGLQWAGYGLAITMLPILIGGIIGRYFMHLNFFTLMGVLSGGNTNPPALAYANELTSTDVPSIGYTIVYPLAMILRIIIIQVLIMSIV</sequence>
<evidence type="ECO:0000259" key="9">
    <source>
        <dbReference type="PROSITE" id="PS51202"/>
    </source>
</evidence>
<evidence type="ECO:0000256" key="8">
    <source>
        <dbReference type="SAM" id="Phobius"/>
    </source>
</evidence>
<feature type="transmembrane region" description="Helical" evidence="8">
    <location>
        <begin position="171"/>
        <end position="191"/>
    </location>
</feature>
<keyword evidence="6 8" id="KW-1133">Transmembrane helix</keyword>
<dbReference type="RefSeq" id="WP_025876843.1">
    <property type="nucleotide sequence ID" value="NZ_BAAAXP010000032.1"/>
</dbReference>
<evidence type="ECO:0000313" key="11">
    <source>
        <dbReference type="Proteomes" id="UP000070533"/>
    </source>
</evidence>
<dbReference type="Proteomes" id="UP000070533">
    <property type="component" value="Unassembled WGS sequence"/>
</dbReference>
<evidence type="ECO:0000256" key="1">
    <source>
        <dbReference type="ARBA" id="ARBA00004651"/>
    </source>
</evidence>
<evidence type="ECO:0000256" key="2">
    <source>
        <dbReference type="ARBA" id="ARBA00009854"/>
    </source>
</evidence>
<dbReference type="SUPFAM" id="SSF116726">
    <property type="entry name" value="TrkA C-terminal domain-like"/>
    <property type="match status" value="2"/>
</dbReference>
<dbReference type="NCBIfam" id="NF003007">
    <property type="entry name" value="PRK03818.1"/>
    <property type="match status" value="1"/>
</dbReference>
<evidence type="ECO:0000256" key="4">
    <source>
        <dbReference type="ARBA" id="ARBA00022475"/>
    </source>
</evidence>
<feature type="domain" description="RCK C-terminal" evidence="9">
    <location>
        <begin position="288"/>
        <end position="374"/>
    </location>
</feature>
<comment type="caution">
    <text evidence="10">The sequence shown here is derived from an EMBL/GenBank/DDBJ whole genome shotgun (WGS) entry which is preliminary data.</text>
</comment>
<dbReference type="Gene3D" id="3.30.70.1450">
    <property type="entry name" value="Regulator of K+ conductance, C-terminal domain"/>
    <property type="match status" value="2"/>
</dbReference>
<dbReference type="PANTHER" id="PTHR30445">
    <property type="entry name" value="K(+)_H(+) ANTIPORTER SUBUNIT KHTT"/>
    <property type="match status" value="1"/>
</dbReference>
<feature type="transmembrane region" description="Helical" evidence="8">
    <location>
        <begin position="44"/>
        <end position="64"/>
    </location>
</feature>
<dbReference type="InterPro" id="IPR006512">
    <property type="entry name" value="YidE_YbjL"/>
</dbReference>
<reference evidence="11" key="1">
    <citation type="submission" date="2016-01" db="EMBL/GenBank/DDBJ databases">
        <authorList>
            <person name="Mitreva M."/>
            <person name="Pepin K.H."/>
            <person name="Mihindukulasuriya K.A."/>
            <person name="Fulton R."/>
            <person name="Fronick C."/>
            <person name="O'Laughlin M."/>
            <person name="Miner T."/>
            <person name="Herter B."/>
            <person name="Rosa B.A."/>
            <person name="Cordes M."/>
            <person name="Tomlinson C."/>
            <person name="Wollam A."/>
            <person name="Palsikar V.B."/>
            <person name="Mardis E.R."/>
            <person name="Wilson R.K."/>
        </authorList>
    </citation>
    <scope>NUCLEOTIDE SEQUENCE [LARGE SCALE GENOMIC DNA]</scope>
    <source>
        <strain evidence="11">MJR7716</strain>
    </source>
</reference>
<dbReference type="InterPro" id="IPR036721">
    <property type="entry name" value="RCK_C_sf"/>
</dbReference>
<dbReference type="NCBIfam" id="TIGR01625">
    <property type="entry name" value="YidE_YbjL_dupl"/>
    <property type="match status" value="2"/>
</dbReference>
<dbReference type="GO" id="GO:0008324">
    <property type="term" value="F:monoatomic cation transmembrane transporter activity"/>
    <property type="evidence" value="ECO:0007669"/>
    <property type="project" value="InterPro"/>
</dbReference>
<dbReference type="AlphaFoldDB" id="A0A133QLZ2"/>